<gene>
    <name evidence="1" type="ORF">G6O67_007952</name>
</gene>
<evidence type="ECO:0000313" key="2">
    <source>
        <dbReference type="Proteomes" id="UP000557566"/>
    </source>
</evidence>
<dbReference type="EMBL" id="JAAVMX010000009">
    <property type="protein sequence ID" value="KAF4504506.1"/>
    <property type="molecule type" value="Genomic_DNA"/>
</dbReference>
<dbReference type="Proteomes" id="UP000557566">
    <property type="component" value="Unassembled WGS sequence"/>
</dbReference>
<accession>A0A8H4PK13</accession>
<name>A0A8H4PK13_9HYPO</name>
<dbReference type="AlphaFoldDB" id="A0A8H4PK13"/>
<proteinExistence type="predicted"/>
<sequence>MPEANQSDVTLRRTRIRSSYEVLRNRKYYVDDVGQAPVRGVQGAARERRDEAYA</sequence>
<protein>
    <submittedName>
        <fullName evidence="1">Uncharacterized protein</fullName>
    </submittedName>
</protein>
<comment type="caution">
    <text evidence="1">The sequence shown here is derived from an EMBL/GenBank/DDBJ whole genome shotgun (WGS) entry which is preliminary data.</text>
</comment>
<organism evidence="1 2">
    <name type="scientific">Ophiocordyceps sinensis</name>
    <dbReference type="NCBI Taxonomy" id="72228"/>
    <lineage>
        <taxon>Eukaryota</taxon>
        <taxon>Fungi</taxon>
        <taxon>Dikarya</taxon>
        <taxon>Ascomycota</taxon>
        <taxon>Pezizomycotina</taxon>
        <taxon>Sordariomycetes</taxon>
        <taxon>Hypocreomycetidae</taxon>
        <taxon>Hypocreales</taxon>
        <taxon>Ophiocordycipitaceae</taxon>
        <taxon>Ophiocordyceps</taxon>
    </lineage>
</organism>
<evidence type="ECO:0000313" key="1">
    <source>
        <dbReference type="EMBL" id="KAF4504506.1"/>
    </source>
</evidence>
<keyword evidence="2" id="KW-1185">Reference proteome</keyword>
<reference evidence="1 2" key="1">
    <citation type="journal article" date="2020" name="Genome Biol. Evol.">
        <title>A new high-quality draft genome assembly of the Chinese cordyceps Ophiocordyceps sinensis.</title>
        <authorList>
            <person name="Shu R."/>
            <person name="Zhang J."/>
            <person name="Meng Q."/>
            <person name="Zhang H."/>
            <person name="Zhou G."/>
            <person name="Li M."/>
            <person name="Wu P."/>
            <person name="Zhao Y."/>
            <person name="Chen C."/>
            <person name="Qin Q."/>
        </authorList>
    </citation>
    <scope>NUCLEOTIDE SEQUENCE [LARGE SCALE GENOMIC DNA]</scope>
    <source>
        <strain evidence="1 2">IOZ07</strain>
    </source>
</reference>